<feature type="coiled-coil region" evidence="1">
    <location>
        <begin position="85"/>
        <end position="112"/>
    </location>
</feature>
<dbReference type="EMBL" id="JAXLQG010000004">
    <property type="protein sequence ID" value="KAK5541229.1"/>
    <property type="molecule type" value="Genomic_DNA"/>
</dbReference>
<feature type="compositionally biased region" description="Polar residues" evidence="2">
    <location>
        <begin position="47"/>
        <end position="68"/>
    </location>
</feature>
<evidence type="ECO:0000256" key="1">
    <source>
        <dbReference type="SAM" id="Coils"/>
    </source>
</evidence>
<feature type="region of interest" description="Disordered" evidence="2">
    <location>
        <begin position="619"/>
        <end position="760"/>
    </location>
</feature>
<evidence type="ECO:0000313" key="4">
    <source>
        <dbReference type="Proteomes" id="UP001345827"/>
    </source>
</evidence>
<dbReference type="Proteomes" id="UP001345827">
    <property type="component" value="Unassembled WGS sequence"/>
</dbReference>
<accession>A0AAV9QIA7</accession>
<proteinExistence type="predicted"/>
<feature type="coiled-coil region" evidence="1">
    <location>
        <begin position="383"/>
        <end position="428"/>
    </location>
</feature>
<feature type="compositionally biased region" description="Basic and acidic residues" evidence="2">
    <location>
        <begin position="717"/>
        <end position="737"/>
    </location>
</feature>
<keyword evidence="1" id="KW-0175">Coiled coil</keyword>
<feature type="compositionally biased region" description="Polar residues" evidence="2">
    <location>
        <begin position="24"/>
        <end position="35"/>
    </location>
</feature>
<keyword evidence="4" id="KW-1185">Reference proteome</keyword>
<sequence length="760" mass="85999">MSDPRRPSDAPVNLKDPRLRRAASHNTGETVSSPATEKRDPFGAREGTSSGANTPQRSDVSLENTLQPTVDPADREKSLITLLSNATDTRDREHLEKKVKKARAEQERVQRTHAQFPLMVHQSAQNLKKVEACYKAAQQQADQHVAAERASVRDFLRLFVDQSVKESSGHEALLAENNDLRRQFQSIQSQHSSQLEVTEKTANELAKVIAENDDLKKRLLNQERSLNTLGQEIISLQDSQKRSTKNVEQSVTTLRQDMRDISKTAEKFLEFESFLTVLRQDMPDTSKTAEKFLEFESFRKSSQLKAKDTQGALEAVDERVLSIEKTVSVMGTVKNELDSLKKSNEAQSGRIKNLLENLTTQRAETKALGTSVDQLSTTQRAEIKALGINIDQLSESLNNHKATTLATLAQQTADRLAQNNEIQRIENESSAKVASLQRVLTESEQASKATDRVPAGAEKAGALTSKIEELEKQQKKVQKLLEALQHNFQWLDHRFNNVHTVELHRRITTYLAPVLPKFDQGLIDLAKTEQDIKQLRSQLDTQTADDNGSLQDRDAEQLRSDYDALTKQFQESRDKLILNINELQHTQLRSGNEASKLRENTESKLKEFENQINDLRRSVKRSLSAKRSTPDSDRLGFSIKGRSQAPLSERRTPTTSERRLQVTRRTEDVESADELNSEVSQQEQERLGMLAKFKRPATTSVHNSVDDEPLIKSPARVPDRQPGKRKRSEREDPKDMAVAESEPEDVPPPRRRTRKWEESA</sequence>
<protein>
    <submittedName>
        <fullName evidence="3">Uncharacterized protein</fullName>
    </submittedName>
</protein>
<feature type="region of interest" description="Disordered" evidence="2">
    <location>
        <begin position="1"/>
        <end position="77"/>
    </location>
</feature>
<evidence type="ECO:0000256" key="2">
    <source>
        <dbReference type="SAM" id="MobiDB-lite"/>
    </source>
</evidence>
<feature type="coiled-coil region" evidence="1">
    <location>
        <begin position="170"/>
        <end position="232"/>
    </location>
</feature>
<feature type="coiled-coil region" evidence="1">
    <location>
        <begin position="460"/>
        <end position="487"/>
    </location>
</feature>
<comment type="caution">
    <text evidence="3">The sequence shown here is derived from an EMBL/GenBank/DDBJ whole genome shotgun (WGS) entry which is preliminary data.</text>
</comment>
<organism evidence="3 4">
    <name type="scientific">Vermiconidia calcicola</name>
    <dbReference type="NCBI Taxonomy" id="1690605"/>
    <lineage>
        <taxon>Eukaryota</taxon>
        <taxon>Fungi</taxon>
        <taxon>Dikarya</taxon>
        <taxon>Ascomycota</taxon>
        <taxon>Pezizomycotina</taxon>
        <taxon>Dothideomycetes</taxon>
        <taxon>Dothideomycetidae</taxon>
        <taxon>Mycosphaerellales</taxon>
        <taxon>Extremaceae</taxon>
        <taxon>Vermiconidia</taxon>
    </lineage>
</organism>
<dbReference type="AlphaFoldDB" id="A0AAV9QIA7"/>
<evidence type="ECO:0000313" key="3">
    <source>
        <dbReference type="EMBL" id="KAK5541229.1"/>
    </source>
</evidence>
<name>A0AAV9QIA7_9PEZI</name>
<gene>
    <name evidence="3" type="ORF">LTR25_003006</name>
</gene>
<reference evidence="3 4" key="1">
    <citation type="submission" date="2023-06" db="EMBL/GenBank/DDBJ databases">
        <title>Black Yeasts Isolated from many extreme environments.</title>
        <authorList>
            <person name="Coleine C."/>
            <person name="Stajich J.E."/>
            <person name="Selbmann L."/>
        </authorList>
    </citation>
    <scope>NUCLEOTIDE SEQUENCE [LARGE SCALE GENOMIC DNA]</scope>
    <source>
        <strain evidence="3 4">CCFEE 5887</strain>
    </source>
</reference>
<feature type="compositionally biased region" description="Basic and acidic residues" evidence="2">
    <location>
        <begin position="648"/>
        <end position="668"/>
    </location>
</feature>